<evidence type="ECO:0000313" key="3">
    <source>
        <dbReference type="Proteomes" id="UP000249829"/>
    </source>
</evidence>
<dbReference type="Proteomes" id="UP000249829">
    <property type="component" value="Unassembled WGS sequence"/>
</dbReference>
<dbReference type="EMBL" id="KZ825216">
    <property type="protein sequence ID" value="PYI14266.1"/>
    <property type="molecule type" value="Genomic_DNA"/>
</dbReference>
<evidence type="ECO:0000313" key="2">
    <source>
        <dbReference type="EMBL" id="PYI14266.1"/>
    </source>
</evidence>
<keyword evidence="3" id="KW-1185">Reference proteome</keyword>
<feature type="compositionally biased region" description="Polar residues" evidence="1">
    <location>
        <begin position="373"/>
        <end position="385"/>
    </location>
</feature>
<proteinExistence type="predicted"/>
<feature type="region of interest" description="Disordered" evidence="1">
    <location>
        <begin position="325"/>
        <end position="385"/>
    </location>
</feature>
<protein>
    <submittedName>
        <fullName evidence="2">Uncharacterized protein</fullName>
    </submittedName>
</protein>
<gene>
    <name evidence="2" type="ORF">BO99DRAFT_450630</name>
</gene>
<feature type="region of interest" description="Disordered" evidence="1">
    <location>
        <begin position="107"/>
        <end position="137"/>
    </location>
</feature>
<sequence>MSNRENRPHALRRRPLPAVPQILEGIELEEVVDCLPSVHQVLRNRETTDSGLGVVQRSSNRPKQLFPLYQTVDEASVEAFAFNRSPHGQPARTTRLLPPPYGSYYPPRAAPTVTPSTHPLLQQSPASTAGGSSNLTSAPAAPVIVVTDPDGDQRALSTEDEFLYPIPLLGDASAQPGIPLPHVAEEPRGQAYDILEEFRQRDDNPPPPRKSTVQRSRLSPFWQPRPVRTYSSFAGGGYPPDNGMGFASRSLSLSPSPPGIEIVTAFEDQPARTAKCDVCDGRNTFGMSRCTVCKWQCCHDCTIRHGLRRAHICGNVLHVAPTTREELLRSSTETSSRSTGRTKRRKQAKKAGGSGARASAHAHARNNRGLESPVSTSDDGSSVGTATETRYHVETGVFENPHPRASTYQSFVDGDVIVRDFGAVTEAEGTAAEAGANIRTFPKPKQAQQFVSTVHPSYSHECIWGPPPGLDDAFTANAARVYISATPSGRPEYSDQDMEDAGELLTFSTAATAIEDVKRGIYLAAGGIPDEGSIIEDASALTQREIEEYKQSRASETLAGMNPTNQHQGLAKHDAVQVEAEDTVAARTAARPIYFPGSSR</sequence>
<accession>A0A2V5I3R9</accession>
<dbReference type="AlphaFoldDB" id="A0A2V5I3R9"/>
<organism evidence="2 3">
    <name type="scientific">Aspergillus violaceofuscus (strain CBS 115571)</name>
    <dbReference type="NCBI Taxonomy" id="1450538"/>
    <lineage>
        <taxon>Eukaryota</taxon>
        <taxon>Fungi</taxon>
        <taxon>Dikarya</taxon>
        <taxon>Ascomycota</taxon>
        <taxon>Pezizomycotina</taxon>
        <taxon>Eurotiomycetes</taxon>
        <taxon>Eurotiomycetidae</taxon>
        <taxon>Eurotiales</taxon>
        <taxon>Aspergillaceae</taxon>
        <taxon>Aspergillus</taxon>
    </lineage>
</organism>
<feature type="compositionally biased region" description="Polar residues" evidence="1">
    <location>
        <begin position="113"/>
        <end position="137"/>
    </location>
</feature>
<feature type="compositionally biased region" description="Basic residues" evidence="1">
    <location>
        <begin position="340"/>
        <end position="349"/>
    </location>
</feature>
<dbReference type="OMA" id="CCHDCTI"/>
<feature type="compositionally biased region" description="Low complexity" evidence="1">
    <location>
        <begin position="329"/>
        <end position="339"/>
    </location>
</feature>
<reference evidence="2 3" key="1">
    <citation type="submission" date="2018-02" db="EMBL/GenBank/DDBJ databases">
        <title>The genomes of Aspergillus section Nigri reveals drivers in fungal speciation.</title>
        <authorList>
            <consortium name="DOE Joint Genome Institute"/>
            <person name="Vesth T.C."/>
            <person name="Nybo J."/>
            <person name="Theobald S."/>
            <person name="Brandl J."/>
            <person name="Frisvad J.C."/>
            <person name="Nielsen K.F."/>
            <person name="Lyhne E.K."/>
            <person name="Kogle M.E."/>
            <person name="Kuo A."/>
            <person name="Riley R."/>
            <person name="Clum A."/>
            <person name="Nolan M."/>
            <person name="Lipzen A."/>
            <person name="Salamov A."/>
            <person name="Henrissat B."/>
            <person name="Wiebenga A."/>
            <person name="De vries R.P."/>
            <person name="Grigoriev I.V."/>
            <person name="Mortensen U.H."/>
            <person name="Andersen M.R."/>
            <person name="Baker S.E."/>
        </authorList>
    </citation>
    <scope>NUCLEOTIDE SEQUENCE [LARGE SCALE GENOMIC DNA]</scope>
    <source>
        <strain evidence="2 3">CBS 115571</strain>
    </source>
</reference>
<evidence type="ECO:0000256" key="1">
    <source>
        <dbReference type="SAM" id="MobiDB-lite"/>
    </source>
</evidence>
<name>A0A2V5I3R9_ASPV1</name>